<dbReference type="Proteomes" id="UP001623591">
    <property type="component" value="Unassembled WGS sequence"/>
</dbReference>
<organism evidence="1 2">
    <name type="scientific">Candidatus Clostridium stratigraminis</name>
    <dbReference type="NCBI Taxonomy" id="3381661"/>
    <lineage>
        <taxon>Bacteria</taxon>
        <taxon>Bacillati</taxon>
        <taxon>Bacillota</taxon>
        <taxon>Clostridia</taxon>
        <taxon>Eubacteriales</taxon>
        <taxon>Clostridiaceae</taxon>
        <taxon>Clostridium</taxon>
    </lineage>
</organism>
<gene>
    <name evidence="1" type="ORF">ACJDUG_17595</name>
</gene>
<accession>A0ABW8T8D6</accession>
<sequence length="44" mass="5372">MRRRKDGRNQENDTLRIRIVDKLFAYTDISNVELFEIIGFNEER</sequence>
<proteinExistence type="predicted"/>
<dbReference type="RefSeq" id="WP_406771183.1">
    <property type="nucleotide sequence ID" value="NZ_JBJHZZ010000032.1"/>
</dbReference>
<name>A0ABW8T8D6_9CLOT</name>
<protein>
    <submittedName>
        <fullName evidence="1">Uncharacterized protein</fullName>
    </submittedName>
</protein>
<keyword evidence="2" id="KW-1185">Reference proteome</keyword>
<comment type="caution">
    <text evidence="1">The sequence shown here is derived from an EMBL/GenBank/DDBJ whole genome shotgun (WGS) entry which is preliminary data.</text>
</comment>
<reference evidence="1 2" key="1">
    <citation type="submission" date="2024-11" db="EMBL/GenBank/DDBJ databases">
        <authorList>
            <person name="Heng Y.C."/>
            <person name="Lim A.C.H."/>
            <person name="Lee J.K.Y."/>
            <person name="Kittelmann S."/>
        </authorList>
    </citation>
    <scope>NUCLEOTIDE SEQUENCE [LARGE SCALE GENOMIC DNA]</scope>
    <source>
        <strain evidence="1 2">WILCCON 0185</strain>
    </source>
</reference>
<dbReference type="EMBL" id="JBJHZZ010000032">
    <property type="protein sequence ID" value="MFL0248758.1"/>
    <property type="molecule type" value="Genomic_DNA"/>
</dbReference>
<evidence type="ECO:0000313" key="2">
    <source>
        <dbReference type="Proteomes" id="UP001623591"/>
    </source>
</evidence>
<evidence type="ECO:0000313" key="1">
    <source>
        <dbReference type="EMBL" id="MFL0248758.1"/>
    </source>
</evidence>